<protein>
    <submittedName>
        <fullName evidence="2">Uncharacterized protein</fullName>
    </submittedName>
</protein>
<dbReference type="RefSeq" id="WP_308718275.1">
    <property type="nucleotide sequence ID" value="NZ_JAVHUY010000068.1"/>
</dbReference>
<sequence length="239" mass="25030">MAVRRARPGRRTRPAAPALLERRRVGRTVDPVRHLSATGLTTLRRRPAATRPGTPGRRLVAPRHPAAIRRRTLTRAAAGFLGGHAVLRWPRAPVRGATRTRHANTSHRAVVPGPETLVSGAARTRPATTGRRTVLRGPHALVSGAARARRAAATVRSPLVGPRPETLQPVIAVVRRASAARPTGTTTATAPTPANTILIHRHAKAVVVQCASTTGGSRRAGATPAGKAVVQRGGGSRAA</sequence>
<organism evidence="2 3">
    <name type="scientific">Phytohabitans maris</name>
    <dbReference type="NCBI Taxonomy" id="3071409"/>
    <lineage>
        <taxon>Bacteria</taxon>
        <taxon>Bacillati</taxon>
        <taxon>Actinomycetota</taxon>
        <taxon>Actinomycetes</taxon>
        <taxon>Micromonosporales</taxon>
        <taxon>Micromonosporaceae</taxon>
    </lineage>
</organism>
<proteinExistence type="predicted"/>
<accession>A0ABU0ZXX4</accession>
<feature type="region of interest" description="Disordered" evidence="1">
    <location>
        <begin position="214"/>
        <end position="239"/>
    </location>
</feature>
<reference evidence="2 3" key="1">
    <citation type="submission" date="2023-08" db="EMBL/GenBank/DDBJ databases">
        <title>Phytohabitans sansha sp. nov., isolated from marine sediment.</title>
        <authorList>
            <person name="Zhao Y."/>
            <person name="Yi K."/>
        </authorList>
    </citation>
    <scope>NUCLEOTIDE SEQUENCE [LARGE SCALE GENOMIC DNA]</scope>
    <source>
        <strain evidence="2 3">ZYX-F-186</strain>
    </source>
</reference>
<feature type="non-terminal residue" evidence="2">
    <location>
        <position position="239"/>
    </location>
</feature>
<name>A0ABU0ZXX4_9ACTN</name>
<evidence type="ECO:0000256" key="1">
    <source>
        <dbReference type="SAM" id="MobiDB-lite"/>
    </source>
</evidence>
<gene>
    <name evidence="2" type="ORF">RB614_41810</name>
</gene>
<evidence type="ECO:0000313" key="3">
    <source>
        <dbReference type="Proteomes" id="UP001230908"/>
    </source>
</evidence>
<comment type="caution">
    <text evidence="2">The sequence shown here is derived from an EMBL/GenBank/DDBJ whole genome shotgun (WGS) entry which is preliminary data.</text>
</comment>
<dbReference type="Proteomes" id="UP001230908">
    <property type="component" value="Unassembled WGS sequence"/>
</dbReference>
<evidence type="ECO:0000313" key="2">
    <source>
        <dbReference type="EMBL" id="MDQ7911045.1"/>
    </source>
</evidence>
<keyword evidence="3" id="KW-1185">Reference proteome</keyword>
<dbReference type="EMBL" id="JAVHUY010000068">
    <property type="protein sequence ID" value="MDQ7911045.1"/>
    <property type="molecule type" value="Genomic_DNA"/>
</dbReference>